<dbReference type="SUPFAM" id="SSF55874">
    <property type="entry name" value="ATPase domain of HSP90 chaperone/DNA topoisomerase II/histidine kinase"/>
    <property type="match status" value="1"/>
</dbReference>
<dbReference type="EMBL" id="LC269918">
    <property type="protein sequence ID" value="BBA18146.1"/>
    <property type="molecule type" value="Genomic_DNA"/>
</dbReference>
<dbReference type="GO" id="GO:0016036">
    <property type="term" value="P:cellular response to phosphate starvation"/>
    <property type="evidence" value="ECO:0007669"/>
    <property type="project" value="TreeGrafter"/>
</dbReference>
<gene>
    <name evidence="9" type="primary">tsg1</name>
    <name evidence="9" type="ordered locus">Heak293_Cp023</name>
</gene>
<keyword evidence="4" id="KW-0808">Transferase</keyword>
<keyword evidence="3" id="KW-0597">Phosphoprotein</keyword>
<dbReference type="EMBL" id="LC269922">
    <property type="protein sequence ID" value="BBA18701.1"/>
    <property type="molecule type" value="Genomic_DNA"/>
</dbReference>
<sequence>MINQVRRISFLKDSKIYKATKLTSLEIIVHNLDEEFLILNLNLKIVYRNDDFNSNLNKNFENVFLNYFEYNSAALILFKIKNSLREIQQSSYASKTAIIFYTNYEKAYKQILLIISVLIKDERILIKIKDITKKVCATKRKAKLLNNISHELRTPLFNIQSFIETLTRYINKLEKQNIKEFLMITKNEVLRLNKLVNTILEISKVQSNNSKLFDIVDIIRIINQLLKIYSIRVKKKKIKLKRNIKLKTQYILTKNQLILQILDNLLANAFKFSLSNSQIILRAYTIKGINNIEKTRLEIGDLGIGISKKYQLTIFKRFFRIEEEIKIVYGTGLGLNIVKKILQKYKIDFYLSTSANEGTIFLLDFKPVK</sequence>
<dbReference type="InterPro" id="IPR003661">
    <property type="entry name" value="HisK_dim/P_dom"/>
</dbReference>
<dbReference type="RefSeq" id="YP_001936324.1">
    <property type="nucleotide sequence ID" value="NC_010772.1"/>
</dbReference>
<keyword evidence="5 9" id="KW-0418">Kinase</keyword>
<dbReference type="GO" id="GO:0004721">
    <property type="term" value="F:phosphoprotein phosphatase activity"/>
    <property type="evidence" value="ECO:0007669"/>
    <property type="project" value="TreeGrafter"/>
</dbReference>
<evidence type="ECO:0000313" key="12">
    <source>
        <dbReference type="EMBL" id="BBA18424.1"/>
    </source>
</evidence>
<comment type="catalytic activity">
    <reaction evidence="1">
        <text>ATP + protein L-histidine = ADP + protein N-phospho-L-histidine.</text>
        <dbReference type="EC" id="2.7.13.3"/>
    </reaction>
</comment>
<dbReference type="GeneID" id="6335603"/>
<dbReference type="SUPFAM" id="SSF47384">
    <property type="entry name" value="Homodimeric domain of signal transducing histidine kinase"/>
    <property type="match status" value="1"/>
</dbReference>
<evidence type="ECO:0000313" key="11">
    <source>
        <dbReference type="EMBL" id="BBA18285.1"/>
    </source>
</evidence>
<dbReference type="InterPro" id="IPR036890">
    <property type="entry name" value="HATPase_C_sf"/>
</dbReference>
<evidence type="ECO:0000256" key="3">
    <source>
        <dbReference type="ARBA" id="ARBA00022553"/>
    </source>
</evidence>
<geneLocation type="chloroplast" evidence="9"/>
<dbReference type="EMBL" id="LC269921">
    <property type="protein sequence ID" value="BBA18562.1"/>
    <property type="molecule type" value="Genomic_DNA"/>
</dbReference>
<dbReference type="EMBL" id="LC269924">
    <property type="protein sequence ID" value="BBA18978.1"/>
    <property type="molecule type" value="Genomic_DNA"/>
</dbReference>
<keyword evidence="6" id="KW-0902">Two-component regulatory system</keyword>
<evidence type="ECO:0000256" key="5">
    <source>
        <dbReference type="ARBA" id="ARBA00022777"/>
    </source>
</evidence>
<proteinExistence type="predicted"/>
<feature type="domain" description="Histidine kinase" evidence="8">
    <location>
        <begin position="147"/>
        <end position="369"/>
    </location>
</feature>
<evidence type="ECO:0000313" key="9">
    <source>
        <dbReference type="EMBL" id="ABV65930.1"/>
    </source>
</evidence>
<dbReference type="PANTHER" id="PTHR45453">
    <property type="entry name" value="PHOSPHATE REGULON SENSOR PROTEIN PHOR"/>
    <property type="match status" value="1"/>
</dbReference>
<dbReference type="EMBL" id="LC269923">
    <property type="protein sequence ID" value="BBA18839.1"/>
    <property type="molecule type" value="Genomic_DNA"/>
</dbReference>
<evidence type="ECO:0000313" key="15">
    <source>
        <dbReference type="EMBL" id="BBA18839.1"/>
    </source>
</evidence>
<dbReference type="EMBL" id="LC269920">
    <property type="protein sequence ID" value="BBA18424.1"/>
    <property type="molecule type" value="Genomic_DNA"/>
</dbReference>
<reference evidence="9" key="1">
    <citation type="journal article" date="2008" name="BMC Genomics">
        <title>Chloroplast genome sequencing analysis of Heterosigma akashiwo CCMP452 (West Atlantic) and NIES293 (West Pacific) strains.</title>
        <authorList>
            <person name="Cattolico R.A."/>
            <person name="Jacobs M.A."/>
            <person name="Zhou Y."/>
            <person name="Chang J."/>
            <person name="Duplessis M."/>
            <person name="Lybrand T."/>
            <person name="McKay J."/>
            <person name="Ong H.C."/>
            <person name="Sims E."/>
            <person name="Rocap G."/>
        </authorList>
    </citation>
    <scope>NUCLEOTIDE SEQUENCE [LARGE SCALE GENOMIC DNA]</scope>
    <source>
        <strain evidence="9">NIES 293</strain>
    </source>
</reference>
<evidence type="ECO:0000313" key="16">
    <source>
        <dbReference type="EMBL" id="BBA18978.1"/>
    </source>
</evidence>
<dbReference type="Gene3D" id="1.10.287.130">
    <property type="match status" value="1"/>
</dbReference>
<keyword evidence="9" id="KW-0150">Chloroplast</keyword>
<dbReference type="GO" id="GO:0000155">
    <property type="term" value="F:phosphorelay sensor kinase activity"/>
    <property type="evidence" value="ECO:0007669"/>
    <property type="project" value="InterPro"/>
</dbReference>
<evidence type="ECO:0000259" key="8">
    <source>
        <dbReference type="PROSITE" id="PS50109"/>
    </source>
</evidence>
<dbReference type="EMBL" id="EU168190">
    <property type="protein sequence ID" value="ABV65930.1"/>
    <property type="molecule type" value="Genomic_DNA"/>
</dbReference>
<evidence type="ECO:0000256" key="4">
    <source>
        <dbReference type="ARBA" id="ARBA00022679"/>
    </source>
</evidence>
<dbReference type="InterPro" id="IPR003594">
    <property type="entry name" value="HATPase_dom"/>
</dbReference>
<reference evidence="10" key="2">
    <citation type="submission" date="2017-05" db="EMBL/GenBank/DDBJ databases">
        <title>Chloroplast genome sequences of Heterosigma akashiwo, a bloom-forming raphidophyte.</title>
        <authorList>
            <person name="Ueki S."/>
        </authorList>
    </citation>
    <scope>NUCLEOTIDE SEQUENCE</scope>
    <source>
        <strain evidence="12">CCAP934/4</strain>
        <strain evidence="10">CCAP934/8</strain>
        <strain evidence="16">CCMP1596</strain>
        <strain evidence="13">CCMP2274</strain>
        <strain evidence="14">CCMP3374</strain>
        <strain evidence="11">EHUSP01</strain>
        <strain evidence="15">HaFk01</strain>
    </source>
</reference>
<dbReference type="InterPro" id="IPR036097">
    <property type="entry name" value="HisK_dim/P_sf"/>
</dbReference>
<dbReference type="SMART" id="SM00387">
    <property type="entry name" value="HATPase_c"/>
    <property type="match status" value="1"/>
</dbReference>
<evidence type="ECO:0000313" key="14">
    <source>
        <dbReference type="EMBL" id="BBA18701.1"/>
    </source>
</evidence>
<dbReference type="InterPro" id="IPR050351">
    <property type="entry name" value="BphY/WalK/GraS-like"/>
</dbReference>
<evidence type="ECO:0000313" key="10">
    <source>
        <dbReference type="EMBL" id="BBA18146.1"/>
    </source>
</evidence>
<name>B2XT32_HETAK</name>
<dbReference type="FunFam" id="1.10.287.130:FF:000001">
    <property type="entry name" value="Two-component sensor histidine kinase"/>
    <property type="match status" value="1"/>
</dbReference>
<dbReference type="InterPro" id="IPR004358">
    <property type="entry name" value="Sig_transdc_His_kin-like_C"/>
</dbReference>
<dbReference type="GO" id="GO:0005886">
    <property type="term" value="C:plasma membrane"/>
    <property type="evidence" value="ECO:0007669"/>
    <property type="project" value="TreeGrafter"/>
</dbReference>
<dbReference type="Pfam" id="PF02518">
    <property type="entry name" value="HATPase_c"/>
    <property type="match status" value="1"/>
</dbReference>
<evidence type="ECO:0000313" key="13">
    <source>
        <dbReference type="EMBL" id="BBA18562.1"/>
    </source>
</evidence>
<accession>B2XT32</accession>
<dbReference type="SMART" id="SM00388">
    <property type="entry name" value="HisKA"/>
    <property type="match status" value="1"/>
</dbReference>
<dbReference type="EC" id="2.7.13.3" evidence="2"/>
<dbReference type="AlphaFoldDB" id="B2XT32"/>
<organism evidence="9">
    <name type="scientific">Heterosigma akashiwo</name>
    <name type="common">Chromophytic alga</name>
    <name type="synonym">Heterosigma carterae</name>
    <dbReference type="NCBI Taxonomy" id="2829"/>
    <lineage>
        <taxon>Eukaryota</taxon>
        <taxon>Sar</taxon>
        <taxon>Stramenopiles</taxon>
        <taxon>Ochrophyta</taxon>
        <taxon>Raphidophyceae</taxon>
        <taxon>Chattonellales</taxon>
        <taxon>Chattonellaceae</taxon>
        <taxon>Heterosigma</taxon>
    </lineage>
</organism>
<dbReference type="Gene3D" id="3.30.565.10">
    <property type="entry name" value="Histidine kinase-like ATPase, C-terminal domain"/>
    <property type="match status" value="1"/>
</dbReference>
<dbReference type="EMBL" id="LC269919">
    <property type="protein sequence ID" value="BBA18285.1"/>
    <property type="molecule type" value="Genomic_DNA"/>
</dbReference>
<dbReference type="PROSITE" id="PS50109">
    <property type="entry name" value="HIS_KIN"/>
    <property type="match status" value="1"/>
</dbReference>
<evidence type="ECO:0000256" key="2">
    <source>
        <dbReference type="ARBA" id="ARBA00012438"/>
    </source>
</evidence>
<dbReference type="Pfam" id="PF00512">
    <property type="entry name" value="HisKA"/>
    <property type="match status" value="1"/>
</dbReference>
<dbReference type="PANTHER" id="PTHR45453:SF1">
    <property type="entry name" value="PHOSPHATE REGULON SENSOR PROTEIN PHOR"/>
    <property type="match status" value="1"/>
</dbReference>
<dbReference type="CDD" id="cd00082">
    <property type="entry name" value="HisKA"/>
    <property type="match status" value="1"/>
</dbReference>
<keyword evidence="9" id="KW-0934">Plastid</keyword>
<evidence type="ECO:0000256" key="6">
    <source>
        <dbReference type="ARBA" id="ARBA00023012"/>
    </source>
</evidence>
<protein>
    <recommendedName>
        <fullName evidence="7">Uncharacterized sensor-like histidine kinase ycf26</fullName>
        <ecNumber evidence="2">2.7.13.3</ecNumber>
    </recommendedName>
</protein>
<evidence type="ECO:0000256" key="7">
    <source>
        <dbReference type="ARBA" id="ARBA00069102"/>
    </source>
</evidence>
<dbReference type="PRINTS" id="PR00344">
    <property type="entry name" value="BCTRLSENSOR"/>
</dbReference>
<evidence type="ECO:0000256" key="1">
    <source>
        <dbReference type="ARBA" id="ARBA00000085"/>
    </source>
</evidence>
<dbReference type="InterPro" id="IPR005467">
    <property type="entry name" value="His_kinase_dom"/>
</dbReference>